<evidence type="ECO:0000313" key="16">
    <source>
        <dbReference type="Proteomes" id="UP000252915"/>
    </source>
</evidence>
<keyword evidence="8 12" id="KW-0067">ATP-binding</keyword>
<dbReference type="SUPFAM" id="SSF52540">
    <property type="entry name" value="P-loop containing nucleoside triphosphate hydrolases"/>
    <property type="match status" value="2"/>
</dbReference>
<name>A0A368C7R5_9GAMM</name>
<comment type="catalytic activity">
    <reaction evidence="11 12">
        <text>ATP + H2O = ADP + phosphate + H(+)</text>
        <dbReference type="Rhea" id="RHEA:13065"/>
        <dbReference type="ChEBI" id="CHEBI:15377"/>
        <dbReference type="ChEBI" id="CHEBI:15378"/>
        <dbReference type="ChEBI" id="CHEBI:30616"/>
        <dbReference type="ChEBI" id="CHEBI:43474"/>
        <dbReference type="ChEBI" id="CHEBI:456216"/>
        <dbReference type="EC" id="5.6.2.4"/>
    </reaction>
</comment>
<dbReference type="InterPro" id="IPR027417">
    <property type="entry name" value="P-loop_NTPase"/>
</dbReference>
<dbReference type="GO" id="GO:0006302">
    <property type="term" value="P:double-strand break repair"/>
    <property type="evidence" value="ECO:0007669"/>
    <property type="project" value="InterPro"/>
</dbReference>
<dbReference type="GO" id="GO:0003677">
    <property type="term" value="F:DNA binding"/>
    <property type="evidence" value="ECO:0007669"/>
    <property type="project" value="UniProtKB-UniRule"/>
</dbReference>
<evidence type="ECO:0000256" key="7">
    <source>
        <dbReference type="ARBA" id="ARBA00022833"/>
    </source>
</evidence>
<keyword evidence="1 12" id="KW-0639">Primosome</keyword>
<dbReference type="EMBL" id="QOPI01000005">
    <property type="protein sequence ID" value="RCL45082.1"/>
    <property type="molecule type" value="Genomic_DNA"/>
</dbReference>
<comment type="caution">
    <text evidence="15">The sequence shown here is derived from an EMBL/GenBank/DDBJ whole genome shotgun (WGS) entry which is preliminary data.</text>
</comment>
<keyword evidence="2 12" id="KW-0235">DNA replication</keyword>
<keyword evidence="10 12" id="KW-0413">Isomerase</keyword>
<comment type="catalytic activity">
    <reaction evidence="12">
        <text>Couples ATP hydrolysis with the unwinding of duplex DNA by translocating in the 3'-5' direction.</text>
        <dbReference type="EC" id="5.6.2.4"/>
    </reaction>
</comment>
<dbReference type="InterPro" id="IPR040498">
    <property type="entry name" value="PriA_CRR"/>
</dbReference>
<dbReference type="PANTHER" id="PTHR30580">
    <property type="entry name" value="PRIMOSOMAL PROTEIN N"/>
    <property type="match status" value="1"/>
</dbReference>
<dbReference type="Proteomes" id="UP000252915">
    <property type="component" value="Unassembled WGS sequence"/>
</dbReference>
<keyword evidence="7 12" id="KW-0862">Zinc</keyword>
<comment type="subunit">
    <text evidence="12">Component of the replication restart primosome.</text>
</comment>
<evidence type="ECO:0000259" key="14">
    <source>
        <dbReference type="PROSITE" id="PS51194"/>
    </source>
</evidence>
<evidence type="ECO:0000256" key="3">
    <source>
        <dbReference type="ARBA" id="ARBA00022723"/>
    </source>
</evidence>
<dbReference type="GO" id="GO:0016887">
    <property type="term" value="F:ATP hydrolysis activity"/>
    <property type="evidence" value="ECO:0007669"/>
    <property type="project" value="RHEA"/>
</dbReference>
<evidence type="ECO:0000256" key="5">
    <source>
        <dbReference type="ARBA" id="ARBA00022801"/>
    </source>
</evidence>
<evidence type="ECO:0000256" key="8">
    <source>
        <dbReference type="ARBA" id="ARBA00022840"/>
    </source>
</evidence>
<dbReference type="InterPro" id="IPR041236">
    <property type="entry name" value="PriA_C"/>
</dbReference>
<dbReference type="Gene3D" id="3.40.1440.60">
    <property type="entry name" value="PriA, 3(prime) DNA-binding domain"/>
    <property type="match status" value="1"/>
</dbReference>
<feature type="binding site" evidence="12">
    <location>
        <position position="405"/>
    </location>
    <ligand>
        <name>Zn(2+)</name>
        <dbReference type="ChEBI" id="CHEBI:29105"/>
        <label>1</label>
    </ligand>
</feature>
<feature type="binding site" evidence="12">
    <location>
        <position position="377"/>
    </location>
    <ligand>
        <name>Zn(2+)</name>
        <dbReference type="ChEBI" id="CHEBI:29105"/>
        <label>2</label>
    </ligand>
</feature>
<evidence type="ECO:0000256" key="6">
    <source>
        <dbReference type="ARBA" id="ARBA00022806"/>
    </source>
</evidence>
<dbReference type="GO" id="GO:0006269">
    <property type="term" value="P:DNA replication, synthesis of primer"/>
    <property type="evidence" value="ECO:0007669"/>
    <property type="project" value="UniProtKB-KW"/>
</dbReference>
<feature type="binding site" evidence="12">
    <location>
        <position position="395"/>
    </location>
    <ligand>
        <name>Zn(2+)</name>
        <dbReference type="ChEBI" id="CHEBI:29105"/>
        <label>2</label>
    </ligand>
</feature>
<dbReference type="GO" id="GO:0005524">
    <property type="term" value="F:ATP binding"/>
    <property type="evidence" value="ECO:0007669"/>
    <property type="project" value="UniProtKB-UniRule"/>
</dbReference>
<dbReference type="InterPro" id="IPR014001">
    <property type="entry name" value="Helicase_ATP-bd"/>
</dbReference>
<dbReference type="EC" id="5.6.2.4" evidence="12"/>
<dbReference type="GO" id="GO:0043138">
    <property type="term" value="F:3'-5' DNA helicase activity"/>
    <property type="evidence" value="ECO:0007669"/>
    <property type="project" value="UniProtKB-EC"/>
</dbReference>
<dbReference type="FunFam" id="3.40.50.300:FF:000489">
    <property type="entry name" value="Primosome assembly protein PriA"/>
    <property type="match status" value="1"/>
</dbReference>
<evidence type="ECO:0000313" key="15">
    <source>
        <dbReference type="EMBL" id="RCL45082.1"/>
    </source>
</evidence>
<comment type="function">
    <text evidence="12">Initiates the restart of stalled replication forks, which reloads the replicative helicase on sites other than the origin of replication. Recognizes and binds to abandoned replication forks and remodels them to uncover a helicase loading site. Promotes assembly of the primosome at these replication forks.</text>
</comment>
<dbReference type="AlphaFoldDB" id="A0A368C7R5"/>
<dbReference type="GO" id="GO:0006310">
    <property type="term" value="P:DNA recombination"/>
    <property type="evidence" value="ECO:0007669"/>
    <property type="project" value="InterPro"/>
</dbReference>
<dbReference type="InterPro" id="IPR011545">
    <property type="entry name" value="DEAD/DEAH_box_helicase_dom"/>
</dbReference>
<proteinExistence type="inferred from homology"/>
<dbReference type="Pfam" id="PF18319">
    <property type="entry name" value="Zn_ribbon_PriA"/>
    <property type="match status" value="1"/>
</dbReference>
<reference evidence="15 16" key="1">
    <citation type="journal article" date="2018" name="Microbiome">
        <title>Fine metagenomic profile of the Mediterranean stratified and mixed water columns revealed by assembly and recruitment.</title>
        <authorList>
            <person name="Haro-Moreno J.M."/>
            <person name="Lopez-Perez M."/>
            <person name="De La Torre J.R."/>
            <person name="Picazo A."/>
            <person name="Camacho A."/>
            <person name="Rodriguez-Valera F."/>
        </authorList>
    </citation>
    <scope>NUCLEOTIDE SEQUENCE [LARGE SCALE GENOMIC DNA]</scope>
    <source>
        <strain evidence="15">MED-G78</strain>
    </source>
</reference>
<sequence>MNIFYYDVAIPIPIRETFTYECKESIQVGSRVLVEFRKKKVVGHIVKAVSKKPNFYTIQISEILDEEPIFKSNDIDILFWLADYYQHPIGEVFDTFCPPTLRKPVKRNIHSRNIQSEYKAFSNDKKVTLNKEQVESLEILNNLDGFDPCLLYGVTGSGKTEIYLRLTDTYLTKGKSVLILVPEISLTPQLEDRFVSRFGDNIGIYHSKKTAKQRYDIWERAQSGELKIVIGTRSAVLCPLNELGVIIVDEEHDQSYKQHEGFRFSARDLSIKRAQVEAIPIVLGTATPSLQTLRLVQEKKYKEAKLLKRANGFKPPGFITLDINDSQLESGIAKESLDAITNTLKENKQVLIFINRRGFSPLYECSSCRWIAECSSCDARLVFHHGLNRLICHRCDSAYGVPKKCPACNSSSLNLQGSGTERIELFLENYFEGTTIIRLDQDTTKKKGSLKEILEMVHKSESAILVGTQMLAKGHDFPRVELGIILNCDSGITSPDINSLEKISQLLIQVSGRVGRKENNGKVIIQTRYPEDKNLLELRSGDYLNFALNNLKQKKELRHPPYSAIALLRTTSPLAKHNINFLHQVNKSAKLKSDMSIIGPIPSIISKSRGNFRHHSIIQASSKIDLNKLIKNIIVLAGSWKETKKVKWYFDIDPIDYN</sequence>
<gene>
    <name evidence="12 15" type="primary">priA</name>
    <name evidence="15" type="ORF">DBW92_01830</name>
</gene>
<comment type="cofactor">
    <cofactor evidence="12">
        <name>Zn(2+)</name>
        <dbReference type="ChEBI" id="CHEBI:29105"/>
    </cofactor>
    <text evidence="12">Binds 2 zinc ions per subunit.</text>
</comment>
<dbReference type="SMART" id="SM00487">
    <property type="entry name" value="DEXDc"/>
    <property type="match status" value="1"/>
</dbReference>
<dbReference type="PANTHER" id="PTHR30580:SF0">
    <property type="entry name" value="PRIMOSOMAL PROTEIN N"/>
    <property type="match status" value="1"/>
</dbReference>
<feature type="binding site" evidence="12">
    <location>
        <position position="392"/>
    </location>
    <ligand>
        <name>Zn(2+)</name>
        <dbReference type="ChEBI" id="CHEBI:29105"/>
        <label>2</label>
    </ligand>
</feature>
<dbReference type="PROSITE" id="PS51192">
    <property type="entry name" value="HELICASE_ATP_BIND_1"/>
    <property type="match status" value="1"/>
</dbReference>
<dbReference type="Pfam" id="PF00271">
    <property type="entry name" value="Helicase_C"/>
    <property type="match status" value="1"/>
</dbReference>
<feature type="domain" description="Helicase ATP-binding" evidence="13">
    <location>
        <begin position="140"/>
        <end position="306"/>
    </location>
</feature>
<feature type="binding site" evidence="12">
    <location>
        <position position="365"/>
    </location>
    <ligand>
        <name>Zn(2+)</name>
        <dbReference type="ChEBI" id="CHEBI:29105"/>
        <label>1</label>
    </ligand>
</feature>
<dbReference type="GO" id="GO:0008270">
    <property type="term" value="F:zinc ion binding"/>
    <property type="evidence" value="ECO:0007669"/>
    <property type="project" value="UniProtKB-UniRule"/>
</dbReference>
<evidence type="ECO:0000256" key="1">
    <source>
        <dbReference type="ARBA" id="ARBA00022515"/>
    </source>
</evidence>
<dbReference type="GO" id="GO:1990077">
    <property type="term" value="C:primosome complex"/>
    <property type="evidence" value="ECO:0007669"/>
    <property type="project" value="UniProtKB-UniRule"/>
</dbReference>
<evidence type="ECO:0000256" key="12">
    <source>
        <dbReference type="HAMAP-Rule" id="MF_00983"/>
    </source>
</evidence>
<dbReference type="InterPro" id="IPR005259">
    <property type="entry name" value="PriA"/>
</dbReference>
<dbReference type="Gene3D" id="3.40.50.300">
    <property type="entry name" value="P-loop containing nucleotide triphosphate hydrolases"/>
    <property type="match status" value="2"/>
</dbReference>
<evidence type="ECO:0000256" key="4">
    <source>
        <dbReference type="ARBA" id="ARBA00022741"/>
    </source>
</evidence>
<dbReference type="NCBIfam" id="TIGR00595">
    <property type="entry name" value="priA"/>
    <property type="match status" value="1"/>
</dbReference>
<evidence type="ECO:0000256" key="2">
    <source>
        <dbReference type="ARBA" id="ARBA00022705"/>
    </source>
</evidence>
<feature type="binding site" evidence="12">
    <location>
        <position position="374"/>
    </location>
    <ligand>
        <name>Zn(2+)</name>
        <dbReference type="ChEBI" id="CHEBI:29105"/>
        <label>2</label>
    </ligand>
</feature>
<protein>
    <recommendedName>
        <fullName evidence="12">Replication restart protein PriA</fullName>
    </recommendedName>
    <alternativeName>
        <fullName evidence="12">ATP-dependent DNA helicase PriA</fullName>
        <ecNumber evidence="12">5.6.2.4</ecNumber>
    </alternativeName>
    <alternativeName>
        <fullName evidence="12">DNA 3'-5' helicase PriA</fullName>
    </alternativeName>
</protein>
<dbReference type="InterPro" id="IPR041222">
    <property type="entry name" value="PriA_3primeBD"/>
</dbReference>
<keyword evidence="6 12" id="KW-0347">Helicase</keyword>
<evidence type="ECO:0000256" key="11">
    <source>
        <dbReference type="ARBA" id="ARBA00048988"/>
    </source>
</evidence>
<dbReference type="GO" id="GO:0006270">
    <property type="term" value="P:DNA replication initiation"/>
    <property type="evidence" value="ECO:0007669"/>
    <property type="project" value="TreeGrafter"/>
</dbReference>
<dbReference type="SMART" id="SM00490">
    <property type="entry name" value="HELICc"/>
    <property type="match status" value="1"/>
</dbReference>
<keyword evidence="3 12" id="KW-0479">Metal-binding</keyword>
<dbReference type="CDD" id="cd17929">
    <property type="entry name" value="DEXHc_priA"/>
    <property type="match status" value="1"/>
</dbReference>
<keyword evidence="4 12" id="KW-0547">Nucleotide-binding</keyword>
<organism evidence="15 16">
    <name type="scientific">SAR86 cluster bacterium</name>
    <dbReference type="NCBI Taxonomy" id="2030880"/>
    <lineage>
        <taxon>Bacteria</taxon>
        <taxon>Pseudomonadati</taxon>
        <taxon>Pseudomonadota</taxon>
        <taxon>Gammaproteobacteria</taxon>
        <taxon>SAR86 cluster</taxon>
    </lineage>
</organism>
<dbReference type="Pfam" id="PF18074">
    <property type="entry name" value="PriA_C"/>
    <property type="match status" value="1"/>
</dbReference>
<dbReference type="InterPro" id="IPR001650">
    <property type="entry name" value="Helicase_C-like"/>
</dbReference>
<keyword evidence="5 12" id="KW-0378">Hydrolase</keyword>
<dbReference type="Pfam" id="PF00270">
    <property type="entry name" value="DEAD"/>
    <property type="match status" value="1"/>
</dbReference>
<feature type="binding site" evidence="12">
    <location>
        <position position="408"/>
    </location>
    <ligand>
        <name>Zn(2+)</name>
        <dbReference type="ChEBI" id="CHEBI:29105"/>
        <label>1</label>
    </ligand>
</feature>
<dbReference type="InterPro" id="IPR042115">
    <property type="entry name" value="PriA_3primeBD_sf"/>
</dbReference>
<keyword evidence="9 12" id="KW-0238">DNA-binding</keyword>
<evidence type="ECO:0000259" key="13">
    <source>
        <dbReference type="PROSITE" id="PS51192"/>
    </source>
</evidence>
<accession>A0A368C7R5</accession>
<feature type="domain" description="Helicase C-terminal" evidence="14">
    <location>
        <begin position="400"/>
        <end position="559"/>
    </location>
</feature>
<dbReference type="Pfam" id="PF17764">
    <property type="entry name" value="PriA_3primeBD"/>
    <property type="match status" value="1"/>
</dbReference>
<feature type="binding site" evidence="12">
    <location>
        <position position="368"/>
    </location>
    <ligand>
        <name>Zn(2+)</name>
        <dbReference type="ChEBI" id="CHEBI:29105"/>
        <label>1</label>
    </ligand>
</feature>
<evidence type="ECO:0000256" key="10">
    <source>
        <dbReference type="ARBA" id="ARBA00023235"/>
    </source>
</evidence>
<comment type="similarity">
    <text evidence="12">Belongs to the helicase family. PriA subfamily.</text>
</comment>
<dbReference type="HAMAP" id="MF_00983">
    <property type="entry name" value="PriA"/>
    <property type="match status" value="1"/>
</dbReference>
<dbReference type="PROSITE" id="PS51194">
    <property type="entry name" value="HELICASE_CTER"/>
    <property type="match status" value="1"/>
</dbReference>
<evidence type="ECO:0000256" key="9">
    <source>
        <dbReference type="ARBA" id="ARBA00023125"/>
    </source>
</evidence>